<dbReference type="GO" id="GO:0022857">
    <property type="term" value="F:transmembrane transporter activity"/>
    <property type="evidence" value="ECO:0007669"/>
    <property type="project" value="InterPro"/>
</dbReference>
<dbReference type="Gene3D" id="1.20.1250.20">
    <property type="entry name" value="MFS general substrate transporter like domains"/>
    <property type="match status" value="1"/>
</dbReference>
<keyword evidence="2 5" id="KW-0812">Transmembrane</keyword>
<dbReference type="STRING" id="126957.T1J4N1"/>
<evidence type="ECO:0000259" key="6">
    <source>
        <dbReference type="PROSITE" id="PS50850"/>
    </source>
</evidence>
<feature type="transmembrane region" description="Helical" evidence="5">
    <location>
        <begin position="438"/>
        <end position="463"/>
    </location>
</feature>
<organism evidence="7 8">
    <name type="scientific">Strigamia maritima</name>
    <name type="common">European centipede</name>
    <name type="synonym">Geophilus maritimus</name>
    <dbReference type="NCBI Taxonomy" id="126957"/>
    <lineage>
        <taxon>Eukaryota</taxon>
        <taxon>Metazoa</taxon>
        <taxon>Ecdysozoa</taxon>
        <taxon>Arthropoda</taxon>
        <taxon>Myriapoda</taxon>
        <taxon>Chilopoda</taxon>
        <taxon>Pleurostigmophora</taxon>
        <taxon>Geophilomorpha</taxon>
        <taxon>Linotaeniidae</taxon>
        <taxon>Strigamia</taxon>
    </lineage>
</organism>
<dbReference type="AlphaFoldDB" id="T1J4N1"/>
<feature type="transmembrane region" description="Helical" evidence="5">
    <location>
        <begin position="20"/>
        <end position="41"/>
    </location>
</feature>
<dbReference type="CDD" id="cd17317">
    <property type="entry name" value="MFS_SLC22"/>
    <property type="match status" value="1"/>
</dbReference>
<feature type="transmembrane region" description="Helical" evidence="5">
    <location>
        <begin position="135"/>
        <end position="155"/>
    </location>
</feature>
<feature type="transmembrane region" description="Helical" evidence="5">
    <location>
        <begin position="475"/>
        <end position="497"/>
    </location>
</feature>
<evidence type="ECO:0000256" key="5">
    <source>
        <dbReference type="SAM" id="Phobius"/>
    </source>
</evidence>
<dbReference type="EMBL" id="JH431846">
    <property type="status" value="NOT_ANNOTATED_CDS"/>
    <property type="molecule type" value="Genomic_DNA"/>
</dbReference>
<dbReference type="EnsemblMetazoa" id="SMAR008573-RA">
    <property type="protein sequence ID" value="SMAR008573-PA"/>
    <property type="gene ID" value="SMAR008573"/>
</dbReference>
<feature type="transmembrane region" description="Helical" evidence="5">
    <location>
        <begin position="503"/>
        <end position="521"/>
    </location>
</feature>
<dbReference type="InterPro" id="IPR005828">
    <property type="entry name" value="MFS_sugar_transport-like"/>
</dbReference>
<keyword evidence="4 5" id="KW-0472">Membrane</keyword>
<feature type="transmembrane region" description="Helical" evidence="5">
    <location>
        <begin position="167"/>
        <end position="194"/>
    </location>
</feature>
<evidence type="ECO:0000313" key="7">
    <source>
        <dbReference type="EnsemblMetazoa" id="SMAR008573-PA"/>
    </source>
</evidence>
<evidence type="ECO:0000256" key="3">
    <source>
        <dbReference type="ARBA" id="ARBA00022989"/>
    </source>
</evidence>
<feature type="transmembrane region" description="Helical" evidence="5">
    <location>
        <begin position="252"/>
        <end position="271"/>
    </location>
</feature>
<name>T1J4N1_STRMM</name>
<evidence type="ECO:0000256" key="4">
    <source>
        <dbReference type="ARBA" id="ARBA00023136"/>
    </source>
</evidence>
<keyword evidence="3 5" id="KW-1133">Transmembrane helix</keyword>
<evidence type="ECO:0000313" key="8">
    <source>
        <dbReference type="Proteomes" id="UP000014500"/>
    </source>
</evidence>
<feature type="transmembrane region" description="Helical" evidence="5">
    <location>
        <begin position="224"/>
        <end position="246"/>
    </location>
</feature>
<dbReference type="PANTHER" id="PTHR24064">
    <property type="entry name" value="SOLUTE CARRIER FAMILY 22 MEMBER"/>
    <property type="match status" value="1"/>
</dbReference>
<dbReference type="GO" id="GO:0016020">
    <property type="term" value="C:membrane"/>
    <property type="evidence" value="ECO:0007669"/>
    <property type="project" value="UniProtKB-SubCell"/>
</dbReference>
<protein>
    <recommendedName>
        <fullName evidence="6">Major facilitator superfamily (MFS) profile domain-containing protein</fullName>
    </recommendedName>
</protein>
<accession>T1J4N1</accession>
<evidence type="ECO:0000256" key="2">
    <source>
        <dbReference type="ARBA" id="ARBA00022692"/>
    </source>
</evidence>
<dbReference type="HOGENOM" id="CLU_001265_33_4_1"/>
<feature type="transmembrane region" description="Helical" evidence="5">
    <location>
        <begin position="356"/>
        <end position="377"/>
    </location>
</feature>
<dbReference type="Proteomes" id="UP000014500">
    <property type="component" value="Unassembled WGS sequence"/>
</dbReference>
<feature type="domain" description="Major facilitator superfamily (MFS) profile" evidence="6">
    <location>
        <begin position="78"/>
        <end position="528"/>
    </location>
</feature>
<proteinExistence type="predicted"/>
<dbReference type="SUPFAM" id="SSF103473">
    <property type="entry name" value="MFS general substrate transporter"/>
    <property type="match status" value="1"/>
</dbReference>
<feature type="transmembrane region" description="Helical" evidence="5">
    <location>
        <begin position="383"/>
        <end position="401"/>
    </location>
</feature>
<comment type="subcellular location">
    <subcellularLocation>
        <location evidence="1">Membrane</location>
        <topology evidence="1">Multi-pass membrane protein</topology>
    </subcellularLocation>
</comment>
<dbReference type="PhylomeDB" id="T1J4N1"/>
<dbReference type="PROSITE" id="PS50850">
    <property type="entry name" value="MFS"/>
    <property type="match status" value="1"/>
</dbReference>
<keyword evidence="8" id="KW-1185">Reference proteome</keyword>
<evidence type="ECO:0000256" key="1">
    <source>
        <dbReference type="ARBA" id="ARBA00004141"/>
    </source>
</evidence>
<feature type="transmembrane region" description="Helical" evidence="5">
    <location>
        <begin position="413"/>
        <end position="432"/>
    </location>
</feature>
<sequence length="543" mass="60653">MDYDDVLKNVGQFGRFQKYILALIAIPCMISCWQSFLHAFIGFIPPHRCWIDNCDNLTSSYKEAWLNATTPYTRKDGVYMPDQCEHFVFNYTDYTDVCPPKHLKTTVKCSKYKFDDSEFSSTIATEWNLYCDKQYLVSLAGSVNLAGGFVGSLLMGTIADRYGRKTAILICLGFLAIFGVSASVAPSVVFFMIARFCVEAMESSLYYVSFVLVMEFIGPDKRVLVSQIIQLIYSFGEMTLAGIAYLVTDWSYLQLVTSVPALLFLVFYWILPESGRWLLAKGRTDDADKIIQKMMKWNKCLLKDETVQYGTVQSDSTPKPLESTSTSDTDTLFDSTKHSYSMIDLFRTPRLRLRTILLMLCWFLNVLVYTGVTLGATSVAVNSAFLSFFLSGFVEIPANLLSIFTMSYFGRRITLCGSFALTGVALISIQFVPNSPDYSWVLLLLTLLGKFGSTVGNSVLYLFSAELFPTVLRNSGLGLCGFISTIASTIAPQMQIFSRVAESLPYIVFGIASLIGGFASLSQPETLKKNLPQTIEDAENFGR</sequence>
<dbReference type="InterPro" id="IPR020846">
    <property type="entry name" value="MFS_dom"/>
</dbReference>
<dbReference type="Pfam" id="PF00083">
    <property type="entry name" value="Sugar_tr"/>
    <property type="match status" value="1"/>
</dbReference>
<reference evidence="8" key="1">
    <citation type="submission" date="2011-05" db="EMBL/GenBank/DDBJ databases">
        <authorList>
            <person name="Richards S.R."/>
            <person name="Qu J."/>
            <person name="Jiang H."/>
            <person name="Jhangiani S.N."/>
            <person name="Agravi P."/>
            <person name="Goodspeed R."/>
            <person name="Gross S."/>
            <person name="Mandapat C."/>
            <person name="Jackson L."/>
            <person name="Mathew T."/>
            <person name="Pu L."/>
            <person name="Thornton R."/>
            <person name="Saada N."/>
            <person name="Wilczek-Boney K.B."/>
            <person name="Lee S."/>
            <person name="Kovar C."/>
            <person name="Wu Y."/>
            <person name="Scherer S.E."/>
            <person name="Worley K.C."/>
            <person name="Muzny D.M."/>
            <person name="Gibbs R."/>
        </authorList>
    </citation>
    <scope>NUCLEOTIDE SEQUENCE</scope>
    <source>
        <strain evidence="8">Brora</strain>
    </source>
</reference>
<reference evidence="7" key="2">
    <citation type="submission" date="2015-02" db="UniProtKB">
        <authorList>
            <consortium name="EnsemblMetazoa"/>
        </authorList>
    </citation>
    <scope>IDENTIFICATION</scope>
</reference>
<dbReference type="eggNOG" id="KOG0255">
    <property type="taxonomic scope" value="Eukaryota"/>
</dbReference>
<dbReference type="InterPro" id="IPR036259">
    <property type="entry name" value="MFS_trans_sf"/>
</dbReference>